<protein>
    <submittedName>
        <fullName evidence="3">NADPH2:quinone reductase</fullName>
        <ecNumber evidence="3">1.6.5.5</ecNumber>
    </submittedName>
</protein>
<name>A0A7W4YF05_9MICO</name>
<dbReference type="InterPro" id="IPR036291">
    <property type="entry name" value="NAD(P)-bd_dom_sf"/>
</dbReference>
<dbReference type="EC" id="1.6.5.5" evidence="3"/>
<dbReference type="Gene3D" id="3.40.50.720">
    <property type="entry name" value="NAD(P)-binding Rossmann-like Domain"/>
    <property type="match status" value="1"/>
</dbReference>
<evidence type="ECO:0000313" key="3">
    <source>
        <dbReference type="EMBL" id="MBB2958114.1"/>
    </source>
</evidence>
<accession>A0A7W4YF05</accession>
<dbReference type="GO" id="GO:0008270">
    <property type="term" value="F:zinc ion binding"/>
    <property type="evidence" value="ECO:0007669"/>
    <property type="project" value="InterPro"/>
</dbReference>
<evidence type="ECO:0000313" key="4">
    <source>
        <dbReference type="Proteomes" id="UP000545286"/>
    </source>
</evidence>
<keyword evidence="4" id="KW-1185">Reference proteome</keyword>
<dbReference type="InterPro" id="IPR013154">
    <property type="entry name" value="ADH-like_N"/>
</dbReference>
<dbReference type="CDD" id="cd08241">
    <property type="entry name" value="QOR1"/>
    <property type="match status" value="1"/>
</dbReference>
<dbReference type="PANTHER" id="PTHR43677">
    <property type="entry name" value="SHORT-CHAIN DEHYDROGENASE/REDUCTASE"/>
    <property type="match status" value="1"/>
</dbReference>
<proteinExistence type="predicted"/>
<dbReference type="SUPFAM" id="SSF50129">
    <property type="entry name" value="GroES-like"/>
    <property type="match status" value="1"/>
</dbReference>
<dbReference type="RefSeq" id="WP_244964192.1">
    <property type="nucleotide sequence ID" value="NZ_JACHWJ010000003.1"/>
</dbReference>
<reference evidence="3 4" key="1">
    <citation type="submission" date="2020-08" db="EMBL/GenBank/DDBJ databases">
        <title>Sequencing the genomes of 1000 actinobacteria strains.</title>
        <authorList>
            <person name="Klenk H.-P."/>
        </authorList>
    </citation>
    <scope>NUCLEOTIDE SEQUENCE [LARGE SCALE GENOMIC DNA]</scope>
    <source>
        <strain evidence="3 4">DSM 20419</strain>
    </source>
</reference>
<dbReference type="InterPro" id="IPR020843">
    <property type="entry name" value="ER"/>
</dbReference>
<dbReference type="Proteomes" id="UP000545286">
    <property type="component" value="Unassembled WGS sequence"/>
</dbReference>
<dbReference type="InterPro" id="IPR002364">
    <property type="entry name" value="Quin_OxRdtase/zeta-crystal_CS"/>
</dbReference>
<feature type="domain" description="Enoyl reductase (ER)" evidence="2">
    <location>
        <begin position="30"/>
        <end position="339"/>
    </location>
</feature>
<dbReference type="InterPro" id="IPR013149">
    <property type="entry name" value="ADH-like_C"/>
</dbReference>
<dbReference type="PANTHER" id="PTHR43677:SF4">
    <property type="entry name" value="QUINONE OXIDOREDUCTASE-LIKE PROTEIN 2"/>
    <property type="match status" value="1"/>
</dbReference>
<dbReference type="Pfam" id="PF08240">
    <property type="entry name" value="ADH_N"/>
    <property type="match status" value="1"/>
</dbReference>
<dbReference type="InterPro" id="IPR051397">
    <property type="entry name" value="Zn-ADH-like_protein"/>
</dbReference>
<keyword evidence="3" id="KW-0560">Oxidoreductase</keyword>
<feature type="region of interest" description="Disordered" evidence="1">
    <location>
        <begin position="1"/>
        <end position="37"/>
    </location>
</feature>
<feature type="compositionally biased region" description="Basic and acidic residues" evidence="1">
    <location>
        <begin position="1"/>
        <end position="10"/>
    </location>
</feature>
<dbReference type="InterPro" id="IPR011032">
    <property type="entry name" value="GroES-like_sf"/>
</dbReference>
<dbReference type="GO" id="GO:0003960">
    <property type="term" value="F:quinone reductase (NADPH) activity"/>
    <property type="evidence" value="ECO:0007669"/>
    <property type="project" value="UniProtKB-EC"/>
</dbReference>
<dbReference type="Gene3D" id="3.90.180.10">
    <property type="entry name" value="Medium-chain alcohol dehydrogenases, catalytic domain"/>
    <property type="match status" value="1"/>
</dbReference>
<evidence type="ECO:0000259" key="2">
    <source>
        <dbReference type="SMART" id="SM00829"/>
    </source>
</evidence>
<organism evidence="3 4">
    <name type="scientific">Pseudoclavibacter helvolus</name>
    <dbReference type="NCBI Taxonomy" id="255205"/>
    <lineage>
        <taxon>Bacteria</taxon>
        <taxon>Bacillati</taxon>
        <taxon>Actinomycetota</taxon>
        <taxon>Actinomycetes</taxon>
        <taxon>Micrococcales</taxon>
        <taxon>Microbacteriaceae</taxon>
        <taxon>Pseudoclavibacter</taxon>
    </lineage>
</organism>
<comment type="caution">
    <text evidence="3">The sequence shown here is derived from an EMBL/GenBank/DDBJ whole genome shotgun (WGS) entry which is preliminary data.</text>
</comment>
<sequence length="343" mass="36222">MSDAQRDQPTHHATRGRAASMRAMVNSTDGGPRSLELRDVPVPHRPPGHVLVEVRAAGVAFPDVLQSRSEYQHRIPTPFVLGSEFAGVVAEAGDDSGFAVGDRVFGVASHGAFAEYVVAPADRVLPLPDSIGFVDAAALPINLLSADFVLRDRGQVQAGESVLVQGAAGGLGLALIQQAKLIGATVIAVVSTEKKAALARSVGADHTVFAADFLSEVRQLTDHRGVDVVLDPVGGDRFTDSLRCLAKRGRLVVLGFTGGSIPTMKTNRLLLGNISVVGAAWEGLMPECLVSLPEQWQRLVPAVERGELHASISEVVPLEQAPEAVASLDERRARGKIVIDLSL</sequence>
<dbReference type="PROSITE" id="PS01162">
    <property type="entry name" value="QOR_ZETA_CRYSTAL"/>
    <property type="match status" value="1"/>
</dbReference>
<dbReference type="Pfam" id="PF00107">
    <property type="entry name" value="ADH_zinc_N"/>
    <property type="match status" value="1"/>
</dbReference>
<dbReference type="SMART" id="SM00829">
    <property type="entry name" value="PKS_ER"/>
    <property type="match status" value="1"/>
</dbReference>
<dbReference type="EMBL" id="JACHWJ010000003">
    <property type="protein sequence ID" value="MBB2958114.1"/>
    <property type="molecule type" value="Genomic_DNA"/>
</dbReference>
<gene>
    <name evidence="3" type="ORF">FHX72_002259</name>
</gene>
<evidence type="ECO:0000256" key="1">
    <source>
        <dbReference type="SAM" id="MobiDB-lite"/>
    </source>
</evidence>
<dbReference type="AlphaFoldDB" id="A0A7W4YF05"/>
<dbReference type="SUPFAM" id="SSF51735">
    <property type="entry name" value="NAD(P)-binding Rossmann-fold domains"/>
    <property type="match status" value="1"/>
</dbReference>